<dbReference type="InterPro" id="IPR036412">
    <property type="entry name" value="HAD-like_sf"/>
</dbReference>
<accession>A0ABQ0FIC5</accession>
<keyword evidence="3" id="KW-0378">Hydrolase</keyword>
<feature type="domain" description="AB hydrolase-1" evidence="2">
    <location>
        <begin position="325"/>
        <end position="467"/>
    </location>
</feature>
<dbReference type="Pfam" id="PF00561">
    <property type="entry name" value="Abhydrolase_1"/>
    <property type="match status" value="2"/>
</dbReference>
<name>A0ABQ0FIC5_APOSI</name>
<dbReference type="Pfam" id="PF00702">
    <property type="entry name" value="Hydrolase"/>
    <property type="match status" value="1"/>
</dbReference>
<evidence type="ECO:0000313" key="4">
    <source>
        <dbReference type="Proteomes" id="UP001623349"/>
    </source>
</evidence>
<keyword evidence="1" id="KW-0007">Acetylation</keyword>
<organism evidence="3 4">
    <name type="scientific">Apodemus speciosus</name>
    <name type="common">Large Japanese field mouse</name>
    <dbReference type="NCBI Taxonomy" id="105296"/>
    <lineage>
        <taxon>Eukaryota</taxon>
        <taxon>Metazoa</taxon>
        <taxon>Chordata</taxon>
        <taxon>Craniata</taxon>
        <taxon>Vertebrata</taxon>
        <taxon>Euteleostomi</taxon>
        <taxon>Mammalia</taxon>
        <taxon>Eutheria</taxon>
        <taxon>Euarchontoglires</taxon>
        <taxon>Glires</taxon>
        <taxon>Rodentia</taxon>
        <taxon>Myomorpha</taxon>
        <taxon>Muroidea</taxon>
        <taxon>Muridae</taxon>
        <taxon>Murinae</taxon>
        <taxon>Apodemus</taxon>
    </lineage>
</organism>
<dbReference type="InterPro" id="IPR011945">
    <property type="entry name" value="HAD-SF_ppase_IA/epoxid_hydro_N"/>
</dbReference>
<evidence type="ECO:0000259" key="2">
    <source>
        <dbReference type="Pfam" id="PF00561"/>
    </source>
</evidence>
<keyword evidence="4" id="KW-1185">Reference proteome</keyword>
<dbReference type="SUPFAM" id="SSF53474">
    <property type="entry name" value="alpha/beta-Hydrolases"/>
    <property type="match status" value="1"/>
</dbReference>
<dbReference type="InterPro" id="IPR006439">
    <property type="entry name" value="HAD-SF_hydro_IA"/>
</dbReference>
<dbReference type="SFLD" id="SFLDG01130">
    <property type="entry name" value="C1.5.1:_Epoxide_Hydrolase_Phos"/>
    <property type="match status" value="1"/>
</dbReference>
<dbReference type="Gene3D" id="3.40.50.1000">
    <property type="entry name" value="HAD superfamily/HAD-like"/>
    <property type="match status" value="1"/>
</dbReference>
<dbReference type="SUPFAM" id="SSF56784">
    <property type="entry name" value="HAD-like"/>
    <property type="match status" value="1"/>
</dbReference>
<dbReference type="SFLD" id="SFLDS00003">
    <property type="entry name" value="Haloacid_Dehalogenase"/>
    <property type="match status" value="1"/>
</dbReference>
<dbReference type="CDD" id="cd02603">
    <property type="entry name" value="HAD_sEH-N_like"/>
    <property type="match status" value="1"/>
</dbReference>
<feature type="domain" description="AB hydrolase-1" evidence="2">
    <location>
        <begin position="660"/>
        <end position="752"/>
    </location>
</feature>
<dbReference type="Gene3D" id="3.40.50.1820">
    <property type="entry name" value="alpha/beta hydrolase"/>
    <property type="match status" value="1"/>
</dbReference>
<dbReference type="InterPro" id="IPR023214">
    <property type="entry name" value="HAD_sf"/>
</dbReference>
<dbReference type="PANTHER" id="PTHR43329">
    <property type="entry name" value="EPOXIDE HYDROLASE"/>
    <property type="match status" value="1"/>
</dbReference>
<dbReference type="GO" id="GO:0016787">
    <property type="term" value="F:hydrolase activity"/>
    <property type="evidence" value="ECO:0007669"/>
    <property type="project" value="UniProtKB-KW"/>
</dbReference>
<sequence>MKAEEADGVLGAKMRIQMLIHLSPNSPEGTEREENRRTLDQTSAEAGFLGLSLPVSCLSQLGAAARAAMALRVAAFDLDGVLALPSIAGALRRTEEALALPRDFLLGAFQTEFPEGPTEQLMKGKITFSQWVPLMDESCRKSSKARGASLPENFSIREIFSQAMAARSINRPMLQAAVALKKKGFTTCIVTNNWLDDSDKRDSLAQMMCELGQHFDFLIESCQVGMIKPEPQIYKFVLDTLKVKPNEVVFLDDFGSNLKPARDMGMTTILVRDTTSALRELEKVTGTQFPEDPLPIQCSPNDVSHGYVTVKPGTRLHFVEMGSGPAICLCHGFPESWFSWRYQIPALAQAGFRVLAIDMKGYGDSSSPPEIEEYAMELLCKTHQKRASDLITGGCEPPCGCWELDSGPLEEQPVLLTTEPSLQPEPMEMVTFLDKLGIPQAVFIGHDWAGVLVWNMALFHPERVRSLGFFNYKAMAGTCSRTHILKRCAVCSPHDMVWSPPQQPQPLLSRLCRELLDDLDPNRAVASLNTPFMPPNPDVSPMKFIESIPVFNYQLYFQKPVGVAEAELEKNMSRTFKSFFRTSDEMDLLTVQKATEMEPLTSLLLPCSECLAGETWAEVLPTENSGLCRDCAGRQSSSKEVRHEKFWGILVDTPEDPRLSKITTEEEIEFYVQQFKKSGFRGPLNWYRNTERNWKWNCKGLGRKILIPALMVTAEKDIVLRPEMSKNMEEWIPFLKRGHIEDCGHWTQIEKPAEVNQILIKWLQTEVQNPSVPSKI</sequence>
<dbReference type="SFLD" id="SFLDG01129">
    <property type="entry name" value="C1.5:_HAD__Beta-PGM__Phosphata"/>
    <property type="match status" value="1"/>
</dbReference>
<gene>
    <name evidence="3" type="ORF">APTSU1_001425900</name>
</gene>
<dbReference type="Gene3D" id="1.10.150.240">
    <property type="entry name" value="Putative phosphatase, domain 2"/>
    <property type="match status" value="1"/>
</dbReference>
<dbReference type="Proteomes" id="UP001623349">
    <property type="component" value="Unassembled WGS sequence"/>
</dbReference>
<evidence type="ECO:0000256" key="1">
    <source>
        <dbReference type="ARBA" id="ARBA00022990"/>
    </source>
</evidence>
<dbReference type="PRINTS" id="PR00413">
    <property type="entry name" value="HADHALOGNASE"/>
</dbReference>
<dbReference type="InterPro" id="IPR000073">
    <property type="entry name" value="AB_hydrolase_1"/>
</dbReference>
<dbReference type="NCBIfam" id="TIGR02247">
    <property type="entry name" value="HAD-1A3-hyp"/>
    <property type="match status" value="1"/>
</dbReference>
<evidence type="ECO:0000313" key="3">
    <source>
        <dbReference type="EMBL" id="GAB1299023.1"/>
    </source>
</evidence>
<reference evidence="3 4" key="1">
    <citation type="submission" date="2024-08" db="EMBL/GenBank/DDBJ databases">
        <title>The draft genome of Apodemus speciosus.</title>
        <authorList>
            <person name="Nabeshima K."/>
            <person name="Suzuki S."/>
            <person name="Onuma M."/>
        </authorList>
    </citation>
    <scope>NUCLEOTIDE SEQUENCE [LARGE SCALE GENOMIC DNA]</scope>
    <source>
        <strain evidence="3">IB14-021</strain>
    </source>
</reference>
<dbReference type="NCBIfam" id="TIGR01509">
    <property type="entry name" value="HAD-SF-IA-v3"/>
    <property type="match status" value="1"/>
</dbReference>
<comment type="caution">
    <text evidence="3">The sequence shown here is derived from an EMBL/GenBank/DDBJ whole genome shotgun (WGS) entry which is preliminary data.</text>
</comment>
<dbReference type="InterPro" id="IPR023198">
    <property type="entry name" value="PGP-like_dom2"/>
</dbReference>
<proteinExistence type="predicted"/>
<dbReference type="InterPro" id="IPR029058">
    <property type="entry name" value="AB_hydrolase_fold"/>
</dbReference>
<dbReference type="EMBL" id="BAAFST010000014">
    <property type="protein sequence ID" value="GAB1299023.1"/>
    <property type="molecule type" value="Genomic_DNA"/>
</dbReference>
<protein>
    <submittedName>
        <fullName evidence="3">Bifunctional epoxide hydrolase 2</fullName>
    </submittedName>
</protein>